<evidence type="ECO:0000313" key="4">
    <source>
        <dbReference type="Proteomes" id="UP000325291"/>
    </source>
</evidence>
<reference evidence="3 4" key="1">
    <citation type="submission" date="2019-07" db="EMBL/GenBank/DDBJ databases">
        <title>Aquicoccus porphyridii gen. nov., sp. nov., isolated from a small marine red alga, Porphyridium marinum.</title>
        <authorList>
            <person name="Liu L."/>
        </authorList>
    </citation>
    <scope>NUCLEOTIDE SEQUENCE [LARGE SCALE GENOMIC DNA]</scope>
    <source>
        <strain evidence="3 4">L1 8-17</strain>
    </source>
</reference>
<gene>
    <name evidence="3" type="ORF">FLO80_07910</name>
</gene>
<dbReference type="Pfam" id="PF07811">
    <property type="entry name" value="TadE"/>
    <property type="match status" value="1"/>
</dbReference>
<name>A0A5A9ZIA2_9RHOB</name>
<dbReference type="RefSeq" id="WP_111365416.1">
    <property type="nucleotide sequence ID" value="NZ_VINQ01000004.1"/>
</dbReference>
<feature type="domain" description="TadE-like" evidence="2">
    <location>
        <begin position="20"/>
        <end position="62"/>
    </location>
</feature>
<sequence>MIDRSRVTQRARRWLRREDGSATIEFAILFPVFIMIFLSSVELGMITLRHAMLERGMDMAVRNIRLGTGTAPQHDEIKAEICEFAGVIPGCATTLRLEMVPVNLRTAVSVPTDVDCVDTSEEVQPVRAFVNGQENELMILRACVKFDPIFPTTGLGRQLRTDSAGQAALVVSSAFVQEPD</sequence>
<keyword evidence="1" id="KW-0812">Transmembrane</keyword>
<dbReference type="EMBL" id="VINQ01000004">
    <property type="protein sequence ID" value="KAA0916736.1"/>
    <property type="molecule type" value="Genomic_DNA"/>
</dbReference>
<protein>
    <submittedName>
        <fullName evidence="3">Pilus assembly protein</fullName>
    </submittedName>
</protein>
<feature type="transmembrane region" description="Helical" evidence="1">
    <location>
        <begin position="21"/>
        <end position="41"/>
    </location>
</feature>
<accession>A0A5A9ZIA2</accession>
<evidence type="ECO:0000259" key="2">
    <source>
        <dbReference type="Pfam" id="PF07811"/>
    </source>
</evidence>
<comment type="caution">
    <text evidence="3">The sequence shown here is derived from an EMBL/GenBank/DDBJ whole genome shotgun (WGS) entry which is preliminary data.</text>
</comment>
<organism evidence="3 4">
    <name type="scientific">Aquicoccus porphyridii</name>
    <dbReference type="NCBI Taxonomy" id="1852029"/>
    <lineage>
        <taxon>Bacteria</taxon>
        <taxon>Pseudomonadati</taxon>
        <taxon>Pseudomonadota</taxon>
        <taxon>Alphaproteobacteria</taxon>
        <taxon>Rhodobacterales</taxon>
        <taxon>Paracoccaceae</taxon>
        <taxon>Aquicoccus</taxon>
    </lineage>
</organism>
<keyword evidence="4" id="KW-1185">Reference proteome</keyword>
<keyword evidence="1" id="KW-1133">Transmembrane helix</keyword>
<dbReference type="AlphaFoldDB" id="A0A5A9ZIA2"/>
<evidence type="ECO:0000256" key="1">
    <source>
        <dbReference type="SAM" id="Phobius"/>
    </source>
</evidence>
<proteinExistence type="predicted"/>
<keyword evidence="1" id="KW-0472">Membrane</keyword>
<dbReference type="Proteomes" id="UP000325291">
    <property type="component" value="Unassembled WGS sequence"/>
</dbReference>
<evidence type="ECO:0000313" key="3">
    <source>
        <dbReference type="EMBL" id="KAA0916736.1"/>
    </source>
</evidence>
<dbReference type="InterPro" id="IPR012495">
    <property type="entry name" value="TadE-like_dom"/>
</dbReference>